<feature type="compositionally biased region" description="Acidic residues" evidence="5">
    <location>
        <begin position="227"/>
        <end position="239"/>
    </location>
</feature>
<name>A0A8T0C1E4_9GAMM</name>
<feature type="domain" description="Pyrrolo-quinoline quinone repeat" evidence="7">
    <location>
        <begin position="1917"/>
        <end position="2101"/>
    </location>
</feature>
<feature type="domain" description="Pyrrolo-quinoline quinone repeat" evidence="7">
    <location>
        <begin position="296"/>
        <end position="432"/>
    </location>
</feature>
<dbReference type="InterPro" id="IPR011047">
    <property type="entry name" value="Quinoprotein_ADH-like_sf"/>
</dbReference>
<feature type="region of interest" description="Disordered" evidence="5">
    <location>
        <begin position="1198"/>
        <end position="1232"/>
    </location>
</feature>
<evidence type="ECO:0000256" key="4">
    <source>
        <dbReference type="ARBA" id="ARBA00022837"/>
    </source>
</evidence>
<feature type="region of interest" description="Disordered" evidence="5">
    <location>
        <begin position="1115"/>
        <end position="1184"/>
    </location>
</feature>
<dbReference type="InterPro" id="IPR018391">
    <property type="entry name" value="PQQ_b-propeller_rpt"/>
</dbReference>
<evidence type="ECO:0000313" key="9">
    <source>
        <dbReference type="Proteomes" id="UP000016480"/>
    </source>
</evidence>
<comment type="caution">
    <text evidence="8">The sequence shown here is derived from an EMBL/GenBank/DDBJ whole genome shotgun (WGS) entry which is preliminary data.</text>
</comment>
<feature type="domain" description="Pyrrolo-quinoline quinone repeat" evidence="7">
    <location>
        <begin position="1433"/>
        <end position="1616"/>
    </location>
</feature>
<feature type="domain" description="Pyrrolo-quinoline quinone repeat" evidence="7">
    <location>
        <begin position="1275"/>
        <end position="1411"/>
    </location>
</feature>
<evidence type="ECO:0000259" key="7">
    <source>
        <dbReference type="Pfam" id="PF13360"/>
    </source>
</evidence>
<dbReference type="SUPFAM" id="SSF103647">
    <property type="entry name" value="TSP type-3 repeat"/>
    <property type="match status" value="2"/>
</dbReference>
<dbReference type="SMART" id="SM00564">
    <property type="entry name" value="PQQ"/>
    <property type="match status" value="29"/>
</dbReference>
<feature type="domain" description="Pyrrolo-quinoline quinone repeat" evidence="7">
    <location>
        <begin position="487"/>
        <end position="648"/>
    </location>
</feature>
<feature type="region of interest" description="Disordered" evidence="5">
    <location>
        <begin position="26"/>
        <end position="239"/>
    </location>
</feature>
<keyword evidence="4" id="KW-0106">Calcium</keyword>
<dbReference type="PROSITE" id="PS51257">
    <property type="entry name" value="PROKAR_LIPOPROTEIN"/>
    <property type="match status" value="1"/>
</dbReference>
<evidence type="ECO:0000256" key="5">
    <source>
        <dbReference type="SAM" id="MobiDB-lite"/>
    </source>
</evidence>
<evidence type="ECO:0000256" key="1">
    <source>
        <dbReference type="ARBA" id="ARBA00004613"/>
    </source>
</evidence>
<dbReference type="GO" id="GO:0005509">
    <property type="term" value="F:calcium ion binding"/>
    <property type="evidence" value="ECO:0007669"/>
    <property type="project" value="InterPro"/>
</dbReference>
<organism evidence="8 9">
    <name type="scientific">Pseudoalteromonas rubra</name>
    <dbReference type="NCBI Taxonomy" id="43658"/>
    <lineage>
        <taxon>Bacteria</taxon>
        <taxon>Pseudomonadati</taxon>
        <taxon>Pseudomonadota</taxon>
        <taxon>Gammaproteobacteria</taxon>
        <taxon>Alteromonadales</taxon>
        <taxon>Pseudoalteromonadaceae</taxon>
        <taxon>Pseudoalteromonas</taxon>
    </lineage>
</organism>
<feature type="compositionally biased region" description="Acidic residues" evidence="5">
    <location>
        <begin position="158"/>
        <end position="169"/>
    </location>
</feature>
<feature type="domain" description="Pyrrolo-quinoline quinone repeat" evidence="7">
    <location>
        <begin position="2245"/>
        <end position="2382"/>
    </location>
</feature>
<evidence type="ECO:0000313" key="8">
    <source>
        <dbReference type="EMBL" id="KAF7781464.1"/>
    </source>
</evidence>
<dbReference type="Pfam" id="PF18884">
    <property type="entry name" value="TSP3_bac"/>
    <property type="match status" value="12"/>
</dbReference>
<feature type="domain" description="Pyrrolo-quinoline quinone repeat" evidence="7">
    <location>
        <begin position="948"/>
        <end position="1131"/>
    </location>
</feature>
<dbReference type="InterPro" id="IPR015943">
    <property type="entry name" value="WD40/YVTN_repeat-like_dom_sf"/>
</dbReference>
<feature type="signal peptide" evidence="6">
    <location>
        <begin position="1"/>
        <end position="18"/>
    </location>
</feature>
<feature type="compositionally biased region" description="Low complexity" evidence="5">
    <location>
        <begin position="26"/>
        <end position="37"/>
    </location>
</feature>
<dbReference type="InterPro" id="IPR059100">
    <property type="entry name" value="TSP3_bac"/>
</dbReference>
<feature type="region of interest" description="Disordered" evidence="5">
    <location>
        <begin position="1600"/>
        <end position="1669"/>
    </location>
</feature>
<dbReference type="Gene3D" id="2.40.10.480">
    <property type="match status" value="5"/>
</dbReference>
<feature type="region of interest" description="Disordered" evidence="5">
    <location>
        <begin position="629"/>
        <end position="698"/>
    </location>
</feature>
<evidence type="ECO:0000256" key="2">
    <source>
        <dbReference type="ARBA" id="ARBA00022525"/>
    </source>
</evidence>
<feature type="domain" description="Pyrrolo-quinoline quinone repeat" evidence="7">
    <location>
        <begin position="790"/>
        <end position="927"/>
    </location>
</feature>
<feature type="region of interest" description="Disordered" evidence="5">
    <location>
        <begin position="2168"/>
        <end position="2202"/>
    </location>
</feature>
<evidence type="ECO:0000256" key="3">
    <source>
        <dbReference type="ARBA" id="ARBA00022729"/>
    </source>
</evidence>
<feature type="region of interest" description="Disordered" evidence="5">
    <location>
        <begin position="713"/>
        <end position="741"/>
    </location>
</feature>
<sequence length="2566" mass="275005">MVVNSRCFVVLFTLFTLAACGGGGDAATNTNAKNTATKPLDSDADGLPDNVDSDDDNDGVEDAQDAFPLNAAESVDTDGDGIGNNADNDDDNDGVEDAQDAFPLDAAESLDTDGDGVGNNADNDDDNDGVEDAQDAFPLDVTESVDTDNDGTGNNADKDDDNDGIEDAQDALPLDATESVDTDGDGIGNNADNDDDNDGVEDAQDAFPLDATESIDTDGDGIGNNADNDDDNDGIEDALDDYPLDPVNGLDSDNDGINDQLDAYPFNSEPVLWSTFQQSEKHQGSVKFSVAPEYFSELWHVEFSNGSNNSQTFIAASEYHVFRSVGTKLHTLDAYSGEEIWHADFSTRDSLNPPAFANGKVYVQTGGHDNAYLWALDETDGHIIFNSRYGNQWSTYYAPTIEDNIVYIAGGSYGGMYAFDGTSGNELWFKSLNQYDQFTPAISGNYAVAYTGSYAPALTVVDKLTGTEAFSIADPDFEWHGWSMDAVPLVGNENNIIGYQNNRLVNFDLEQQSIGWDLSGDFVGHPAISEAGIYVVNNNQIELISETDGRVLWNWQAAANTTLTGQIIPVIDHLFVSTDRGVELIHIATKEAVWSYDKTGMLALSNGVLYVSSRSKVYAIDVEGDRDSDGLPQGWERRYGGDLDPASDEDGDGLTALEEYTANTSPLIADTDGDGLSDGDEVNEYGTSPRKTDSDGDGLSDAAEVLEWFTDPLSMDSDSDGVDDQAETRAGLDPNDGTDAALDNDNDGYSNAHEIYAGSDLNDAQSIPVIGDWAMVQGNASHNGFQALMLDATNFTQRWTQSFGYSLSMPAIASGQIFVTGNDSVLALDAGTGTERWSNASVAGRVSAPSAGNELVYVHTGGHEDTALWAFNAQTGEQVFRGTHGSQWPNYSAPTIFNDRAYINGAYYGGMQGFNALTGEHLWQGNATWDNYWEPAVNDDYVFAPYDDDIAVLNHDDGEMLFSIDANFGSQTPVLGTHNNVITYGAQLASYDIETQEVLWTVSASDGDYQMPAVGAGLVVTVQDNILRAFSELNGAQVWQWAPSQRLQSNIILTASHVFVASDSTTFAINLRTQEIDWEYSQGGQLSLGNEGALVISSGTVITVIEVEGDTDQDGLPQWWERRYGGDLDPASDEDGDGLTALEEYTANTSPIIADTDGDGLSDGDEVNEHGTSPRKTDSDGDGLSDAAEVLEWFTDPLSIDSDSDGVDDQAETRAGLDPNDGSDAALDNDNDGYSNAHEIYAGSDLNDAQSIPVVGDWAMVQGNASHNGFQALMLDATNFTQRWTQSFEYSVSTPAIASGQIFVTGNDSVLAFDAGTGTERWSNASVAGRISAPSAGNELVYVHTGGHEDTALWAFNAQTGEQVFRGTHGSQWPNYSAPTIFNDRAYVNGAYYGGMQGFNALTGEHLWQGNATWDDHWEPAVNEDYVFAPYYGEIAVLNHDDGEVLFSIDANFDAQTPVLGTHNNVITYGAQLASYDIDTQTVRWASNASGGNYQMPAVGAGLVVTVQDNILRAFSELNGAQVWQWAPSQRLQSNIILTASHVFVASDSTTFAINLRTQEVDWEYSQGGQLSLGNEGALVISSGTVITVIEVEGDTDQDGLPQWWERRYGGDLDPASDEDGDGLTALEEYTANTSPIIADTDGDGLSDGDEVNEHGTSPRKTDSDGDGLSDAAEVLEWFTDPLSIDSDSDGIDDQAETRAGLDPNDGSDAALDNDNDGYSNAHEIYAGSDLNDAQSIPVVGDWAMVQGNASHNGFQALMLDATNFTQRWTQSFEYSVSTPAIASGQIFVAGNDSVLALDAGTGTERWSNASVAGRISAPSAGNELVYVHTGGHEDTALWAFNAQTGEQVFRGTHGSQWPNYSAPTIFNDRAYVNGAYYGGMQGFNALTGEHLWQGSASWANHWEPAVNKDYVFAPHNGDIAVLNHDNGEVLFSIDANFDAQTPVLGTHNNVITYGAQLVSYDIETQAVRWATSASGGNYQMPAVGAGLVVTVQDNILKVLNELSGAQVWQWAPSQHLQSNIILTASHVFVASDSTTFAINLRTQEIDWEYSQGGQLSLGNEGALVISSGTVITVIEVEGDTDQDGLPQWWERRYGGDLDPASDEDGDGLTALEEYTANTSPIIADTDGDGLSDGDEVNEHGTSPGKTDSDGDGLSDAAEVLEWFTDPLSIDSDSDGVDDQAETRAGLDPNDGSDAALDNDNDGYSNAHEIYAGSDLNDAQSIPVVGDWAMVQGNASHNGFQALMLDATNFTQRWTQSFGYSVSTPAIASGQIFVTGNGSVLALDAGTGTERWSNASVAGSISAPSAGNELVYVHTGGHQDTALWAFNAQTGEQVFRGTHGSQWQNYSAPTIFNERAYVNGAYYGGMQGFNALTGEHLWQGNAAWADHWEPAVNEDYVFAPHNDDIAVLNHDNGEMLFSIDANFDAQTPVLGTHNNVITYGAQLVSYDIETQAVRWATSASGGNYQMPAVGAGLVVTVQDNVLRAFNELNGAQVWQWAPSQRLQSNIILTASHVFVASYSTTFAINLRTQEVDWEYSQGGQLSLGKEGELLISNGSDLTLIAVQPGL</sequence>
<feature type="compositionally biased region" description="Acidic residues" evidence="5">
    <location>
        <begin position="2126"/>
        <end position="2136"/>
    </location>
</feature>
<proteinExistence type="predicted"/>
<feature type="compositionally biased region" description="Basic and acidic residues" evidence="5">
    <location>
        <begin position="629"/>
        <end position="641"/>
    </location>
</feature>
<feature type="domain" description="Pyrrolo-quinoline quinone repeat" evidence="7">
    <location>
        <begin position="1760"/>
        <end position="1897"/>
    </location>
</feature>
<feature type="compositionally biased region" description="Acidic residues" evidence="5">
    <location>
        <begin position="1156"/>
        <end position="1166"/>
    </location>
</feature>
<evidence type="ECO:0000256" key="6">
    <source>
        <dbReference type="SAM" id="SignalP"/>
    </source>
</evidence>
<dbReference type="Proteomes" id="UP000016480">
    <property type="component" value="Unassembled WGS sequence"/>
</dbReference>
<dbReference type="Gene3D" id="4.10.1080.10">
    <property type="entry name" value="TSP type-3 repeat"/>
    <property type="match status" value="2"/>
</dbReference>
<protein>
    <recommendedName>
        <fullName evidence="7">Pyrrolo-quinoline quinone repeat domain-containing protein</fullName>
    </recommendedName>
</protein>
<dbReference type="Gene3D" id="2.130.10.10">
    <property type="entry name" value="YVTN repeat-like/Quinoprotein amine dehydrogenase"/>
    <property type="match status" value="6"/>
</dbReference>
<feature type="compositionally biased region" description="Acidic residues" evidence="5">
    <location>
        <begin position="192"/>
        <end position="204"/>
    </location>
</feature>
<dbReference type="GeneID" id="61360356"/>
<dbReference type="SUPFAM" id="SSF50998">
    <property type="entry name" value="Quinoprotein alcohol dehydrogenase-like"/>
    <property type="match status" value="5"/>
</dbReference>
<dbReference type="PANTHER" id="PTHR34512">
    <property type="entry name" value="CELL SURFACE PROTEIN"/>
    <property type="match status" value="1"/>
</dbReference>
<keyword evidence="3 6" id="KW-0732">Signal</keyword>
<dbReference type="InterPro" id="IPR002372">
    <property type="entry name" value="PQQ_rpt_dom"/>
</dbReference>
<dbReference type="InterPro" id="IPR028974">
    <property type="entry name" value="TSP_type-3_rpt"/>
</dbReference>
<dbReference type="Pfam" id="PF13360">
    <property type="entry name" value="PQQ_2"/>
    <property type="match status" value="10"/>
</dbReference>
<feature type="region of interest" description="Disordered" evidence="5">
    <location>
        <begin position="2085"/>
        <end position="2154"/>
    </location>
</feature>
<feature type="compositionally biased region" description="Acidic residues" evidence="5">
    <location>
        <begin position="42"/>
        <end position="64"/>
    </location>
</feature>
<gene>
    <name evidence="8" type="ORF">PRUB_b0692</name>
</gene>
<dbReference type="EMBL" id="AHCD03000044">
    <property type="protein sequence ID" value="KAF7781464.1"/>
    <property type="molecule type" value="Genomic_DNA"/>
</dbReference>
<keyword evidence="2" id="KW-0964">Secreted</keyword>
<dbReference type="RefSeq" id="WP_198452419.1">
    <property type="nucleotide sequence ID" value="NZ_AHCD03000044.1"/>
</dbReference>
<feature type="region of interest" description="Disordered" evidence="5">
    <location>
        <begin position="1683"/>
        <end position="1717"/>
    </location>
</feature>
<feature type="compositionally biased region" description="Acidic residues" evidence="5">
    <location>
        <begin position="1641"/>
        <end position="1651"/>
    </location>
</feature>
<feature type="chain" id="PRO_5035881275" description="Pyrrolo-quinoline quinone repeat domain-containing protein" evidence="6">
    <location>
        <begin position="19"/>
        <end position="2566"/>
    </location>
</feature>
<dbReference type="PANTHER" id="PTHR34512:SF30">
    <property type="entry name" value="OUTER MEMBRANE PROTEIN ASSEMBLY FACTOR BAMB"/>
    <property type="match status" value="1"/>
</dbReference>
<feature type="compositionally biased region" description="Acidic residues" evidence="5">
    <location>
        <begin position="671"/>
        <end position="683"/>
    </location>
</feature>
<accession>A0A8T0C1E4</accession>
<reference evidence="8 9" key="1">
    <citation type="journal article" date="2012" name="J. Bacteriol.">
        <title>Genome sequence of the cycloprodigiosin-producing bacterial strain Pseudoalteromonas rubra ATCC 29570(T).</title>
        <authorList>
            <person name="Xie B.B."/>
            <person name="Shu Y.L."/>
            <person name="Qin Q.L."/>
            <person name="Rong J.C."/>
            <person name="Zhang X.Y."/>
            <person name="Chen X.L."/>
            <person name="Zhou B.C."/>
            <person name="Zhang Y.Z."/>
        </authorList>
    </citation>
    <scope>NUCLEOTIDE SEQUENCE [LARGE SCALE GENOMIC DNA]</scope>
    <source>
        <strain evidence="8 9">DSM 6842</strain>
    </source>
</reference>
<feature type="compositionally biased region" description="Acidic residues" evidence="5">
    <location>
        <begin position="122"/>
        <end position="134"/>
    </location>
</feature>
<comment type="subcellular location">
    <subcellularLocation>
        <location evidence="1">Secreted</location>
    </subcellularLocation>
</comment>
<feature type="compositionally biased region" description="Acidic residues" evidence="5">
    <location>
        <begin position="87"/>
        <end position="99"/>
    </location>
</feature>
<feature type="domain" description="Pyrrolo-quinoline quinone repeat" evidence="7">
    <location>
        <begin position="2403"/>
        <end position="2538"/>
    </location>
</feature>